<evidence type="ECO:0000313" key="2">
    <source>
        <dbReference type="Proteomes" id="UP000218785"/>
    </source>
</evidence>
<proteinExistence type="predicted"/>
<dbReference type="EMBL" id="AP018248">
    <property type="protein sequence ID" value="BAZ02396.1"/>
    <property type="molecule type" value="Genomic_DNA"/>
</dbReference>
<dbReference type="RefSeq" id="WP_321206702.1">
    <property type="nucleotide sequence ID" value="NZ_CAWNJS010000001.1"/>
</dbReference>
<sequence>MSIVISLSPEIEAQLREKAAQQGQDVSLVAAELLTRMLEWELQDLQEATVGIQRGLDDFEAGFSRLFQVNVDELIKFAKTLEGQELETAKFKCKFVVNVVDTDLYYTPLSSGILRKHSRKWLERVCQRFSITNSFKPGDYTDLSKNASYALVVISRYLENSKEVKILSD</sequence>
<dbReference type="AlphaFoldDB" id="A0A1Z4N9M6"/>
<dbReference type="KEGG" id="ttq:NIES37_64080"/>
<protein>
    <submittedName>
        <fullName evidence="1">Uncharacterized protein</fullName>
    </submittedName>
</protein>
<gene>
    <name evidence="1" type="ORF">NIES37_64080</name>
</gene>
<accession>A0A1Z4N9M6</accession>
<reference evidence="1 2" key="1">
    <citation type="submission" date="2017-06" db="EMBL/GenBank/DDBJ databases">
        <title>Genome sequencing of cyanobaciteial culture collection at National Institute for Environmental Studies (NIES).</title>
        <authorList>
            <person name="Hirose Y."/>
            <person name="Shimura Y."/>
            <person name="Fujisawa T."/>
            <person name="Nakamura Y."/>
            <person name="Kawachi M."/>
        </authorList>
    </citation>
    <scope>NUCLEOTIDE SEQUENCE [LARGE SCALE GENOMIC DNA]</scope>
    <source>
        <strain evidence="1 2">NIES-37</strain>
    </source>
</reference>
<dbReference type="Proteomes" id="UP000218785">
    <property type="component" value="Chromosome"/>
</dbReference>
<keyword evidence="2" id="KW-1185">Reference proteome</keyword>
<evidence type="ECO:0000313" key="1">
    <source>
        <dbReference type="EMBL" id="BAZ02396.1"/>
    </source>
</evidence>
<organism evidence="1 2">
    <name type="scientific">Tolypothrix tenuis PCC 7101</name>
    <dbReference type="NCBI Taxonomy" id="231146"/>
    <lineage>
        <taxon>Bacteria</taxon>
        <taxon>Bacillati</taxon>
        <taxon>Cyanobacteriota</taxon>
        <taxon>Cyanophyceae</taxon>
        <taxon>Nostocales</taxon>
        <taxon>Tolypothrichaceae</taxon>
        <taxon>Tolypothrix</taxon>
    </lineage>
</organism>
<name>A0A1Z4N9M6_9CYAN</name>